<protein>
    <submittedName>
        <fullName evidence="1">Uncharacterized protein</fullName>
    </submittedName>
</protein>
<evidence type="ECO:0000313" key="1">
    <source>
        <dbReference type="EMBL" id="OYR58639.1"/>
    </source>
</evidence>
<accession>A0A256IPZ8</accession>
<dbReference type="RefSeq" id="WP_094529868.1">
    <property type="nucleotide sequence ID" value="NZ_NHPJ01000027.1"/>
</dbReference>
<dbReference type="EMBL" id="NHPJ01000027">
    <property type="protein sequence ID" value="OYR58639.1"/>
    <property type="molecule type" value="Genomic_DNA"/>
</dbReference>
<dbReference type="AlphaFoldDB" id="A0A256IPZ8"/>
<gene>
    <name evidence="1" type="ORF">DJ70_02620</name>
</gene>
<dbReference type="Proteomes" id="UP000216308">
    <property type="component" value="Unassembled WGS sequence"/>
</dbReference>
<keyword evidence="2" id="KW-1185">Reference proteome</keyword>
<dbReference type="OrthoDB" id="382455at2157"/>
<reference evidence="1 2" key="1">
    <citation type="journal article" date="2014" name="Front. Microbiol.">
        <title>Population and genomic analysis of the genus Halorubrum.</title>
        <authorList>
            <person name="Fullmer M.S."/>
            <person name="Soucy S.M."/>
            <person name="Swithers K.S."/>
            <person name="Makkay A.M."/>
            <person name="Wheeler R."/>
            <person name="Ventosa A."/>
            <person name="Gogarten J.P."/>
            <person name="Papke R.T."/>
        </authorList>
    </citation>
    <scope>NUCLEOTIDE SEQUENCE [LARGE SCALE GENOMIC DNA]</scope>
    <source>
        <strain evidence="1 2">Cb34</strain>
    </source>
</reference>
<organism evidence="1 2">
    <name type="scientific">Halorubrum halodurans</name>
    <dbReference type="NCBI Taxonomy" id="1383851"/>
    <lineage>
        <taxon>Archaea</taxon>
        <taxon>Methanobacteriati</taxon>
        <taxon>Methanobacteriota</taxon>
        <taxon>Stenosarchaea group</taxon>
        <taxon>Halobacteria</taxon>
        <taxon>Halobacteriales</taxon>
        <taxon>Haloferacaceae</taxon>
        <taxon>Halorubrum</taxon>
    </lineage>
</organism>
<sequence length="92" mass="9492">MTQGDDARTVSPKHVDATLRDGRVSISGETRAASLTARPTSHTPLSEDGVAARLHLSDGDDLDVEVSLKPADVAAIRAALEGVGSAEVFEGP</sequence>
<evidence type="ECO:0000313" key="2">
    <source>
        <dbReference type="Proteomes" id="UP000216308"/>
    </source>
</evidence>
<name>A0A256IPZ8_9EURY</name>
<comment type="caution">
    <text evidence="1">The sequence shown here is derived from an EMBL/GenBank/DDBJ whole genome shotgun (WGS) entry which is preliminary data.</text>
</comment>
<proteinExistence type="predicted"/>